<evidence type="ECO:0000313" key="11">
    <source>
        <dbReference type="Proteomes" id="UP001434883"/>
    </source>
</evidence>
<evidence type="ECO:0000256" key="7">
    <source>
        <dbReference type="ARBA" id="ARBA00023055"/>
    </source>
</evidence>
<comment type="caution">
    <text evidence="10">The sequence shown here is derived from an EMBL/GenBank/DDBJ whole genome shotgun (WGS) entry which is preliminary data.</text>
</comment>
<evidence type="ECO:0000256" key="8">
    <source>
        <dbReference type="ARBA" id="ARBA00023136"/>
    </source>
</evidence>
<dbReference type="InterPro" id="IPR007241">
    <property type="entry name" value="Autophagy-rel_prot_9"/>
</dbReference>
<feature type="non-terminal residue" evidence="10">
    <location>
        <position position="1"/>
    </location>
</feature>
<comment type="subcellular location">
    <subcellularLocation>
        <location evidence="1 9">Preautophagosomal structure membrane</location>
        <topology evidence="1 9">Multi-pass membrane protein</topology>
    </subcellularLocation>
</comment>
<dbReference type="PANTHER" id="PTHR13038:SF14">
    <property type="entry name" value="AUTOPHAGY-RELATED PROTEIN 9B"/>
    <property type="match status" value="1"/>
</dbReference>
<comment type="similarity">
    <text evidence="2 9">Belongs to the ATG9 family.</text>
</comment>
<name>A0ABV0QG20_9TELE</name>
<dbReference type="PANTHER" id="PTHR13038">
    <property type="entry name" value="APG9 AUTOPHAGY 9"/>
    <property type="match status" value="1"/>
</dbReference>
<evidence type="ECO:0000256" key="9">
    <source>
        <dbReference type="RuleBase" id="RU364027"/>
    </source>
</evidence>
<keyword evidence="7 9" id="KW-0445">Lipid transport</keyword>
<keyword evidence="11" id="KW-1185">Reference proteome</keyword>
<keyword evidence="4" id="KW-0812">Transmembrane</keyword>
<keyword evidence="6 9" id="KW-0072">Autophagy</keyword>
<protein>
    <recommendedName>
        <fullName evidence="9">Autophagy-related protein 9</fullName>
    </recommendedName>
</protein>
<evidence type="ECO:0000256" key="4">
    <source>
        <dbReference type="ARBA" id="ARBA00022692"/>
    </source>
</evidence>
<organism evidence="10 11">
    <name type="scientific">Xenoophorus captivus</name>
    <dbReference type="NCBI Taxonomy" id="1517983"/>
    <lineage>
        <taxon>Eukaryota</taxon>
        <taxon>Metazoa</taxon>
        <taxon>Chordata</taxon>
        <taxon>Craniata</taxon>
        <taxon>Vertebrata</taxon>
        <taxon>Euteleostomi</taxon>
        <taxon>Actinopterygii</taxon>
        <taxon>Neopterygii</taxon>
        <taxon>Teleostei</taxon>
        <taxon>Neoteleostei</taxon>
        <taxon>Acanthomorphata</taxon>
        <taxon>Ovalentaria</taxon>
        <taxon>Atherinomorphae</taxon>
        <taxon>Cyprinodontiformes</taxon>
        <taxon>Goodeidae</taxon>
        <taxon>Xenoophorus</taxon>
    </lineage>
</organism>
<accession>A0ABV0QG20</accession>
<proteinExistence type="inferred from homology"/>
<dbReference type="Pfam" id="PF04109">
    <property type="entry name" value="ATG9"/>
    <property type="match status" value="1"/>
</dbReference>
<comment type="function">
    <text evidence="9">Phospholipid scramblase involved in autophagy. Cycles between the preautophagosomal structure/phagophore assembly site (PAS) and the cytoplasmic vesicle pool and supplies membrane for the growing autophagosome. Lipid scramblase activity plays a key role in preautophagosomal structure/phagophore assembly by distributing the phospholipids that arrive through ATG2 from the cytoplasmic to the luminal leaflet of the bilayer, thereby driving autophagosomal membrane expansion.</text>
</comment>
<keyword evidence="5" id="KW-1133">Transmembrane helix</keyword>
<evidence type="ECO:0000256" key="6">
    <source>
        <dbReference type="ARBA" id="ARBA00023006"/>
    </source>
</evidence>
<keyword evidence="3 9" id="KW-0813">Transport</keyword>
<dbReference type="Proteomes" id="UP001434883">
    <property type="component" value="Unassembled WGS sequence"/>
</dbReference>
<evidence type="ECO:0000256" key="3">
    <source>
        <dbReference type="ARBA" id="ARBA00022448"/>
    </source>
</evidence>
<evidence type="ECO:0000256" key="5">
    <source>
        <dbReference type="ARBA" id="ARBA00022989"/>
    </source>
</evidence>
<sequence>SVILTFLCLFCTRSFIPDEHMVWCPEQLLQCVLAHIHYMPDHWRGNANKSETRDEVAQLFQYKAVGRTEHQGPSVHFAALQRVWHRGRKPDVHVPFHKNRQISLKPFHVCGRFQPENLLASVLAHPILTASGLQGRDHRFVPPSSAASAAASVLASLSTSHHAQPSRSRPHGLLPSSVYPETTMYRSDHTIINKYFKT</sequence>
<gene>
    <name evidence="10" type="ORF">XENOCAPTIV_002777</name>
</gene>
<evidence type="ECO:0000256" key="1">
    <source>
        <dbReference type="ARBA" id="ARBA00004511"/>
    </source>
</evidence>
<reference evidence="10 11" key="1">
    <citation type="submission" date="2021-06" db="EMBL/GenBank/DDBJ databases">
        <authorList>
            <person name="Palmer J.M."/>
        </authorList>
    </citation>
    <scope>NUCLEOTIDE SEQUENCE [LARGE SCALE GENOMIC DNA]</scope>
    <source>
        <strain evidence="10 11">XC_2019</strain>
        <tissue evidence="10">Muscle</tissue>
    </source>
</reference>
<dbReference type="EMBL" id="JAHRIN010009687">
    <property type="protein sequence ID" value="MEQ2194771.1"/>
    <property type="molecule type" value="Genomic_DNA"/>
</dbReference>
<evidence type="ECO:0000313" key="10">
    <source>
        <dbReference type="EMBL" id="MEQ2194771.1"/>
    </source>
</evidence>
<evidence type="ECO:0000256" key="2">
    <source>
        <dbReference type="ARBA" id="ARBA00006185"/>
    </source>
</evidence>
<keyword evidence="8" id="KW-0472">Membrane</keyword>